<dbReference type="Pfam" id="PF02481">
    <property type="entry name" value="DNA_processg_A"/>
    <property type="match status" value="1"/>
</dbReference>
<evidence type="ECO:0000256" key="1">
    <source>
        <dbReference type="ARBA" id="ARBA00006525"/>
    </source>
</evidence>
<dbReference type="NCBIfam" id="TIGR00732">
    <property type="entry name" value="dprA"/>
    <property type="match status" value="1"/>
</dbReference>
<dbReference type="PANTHER" id="PTHR43022">
    <property type="entry name" value="PROTEIN SMF"/>
    <property type="match status" value="1"/>
</dbReference>
<dbReference type="PATRIC" id="fig|1423783.4.peg.1683"/>
<dbReference type="GO" id="GO:0009294">
    <property type="term" value="P:DNA-mediated transformation"/>
    <property type="evidence" value="ECO:0007669"/>
    <property type="project" value="InterPro"/>
</dbReference>
<organism evidence="3 4">
    <name type="scientific">Lacticaseibacillus pantheris DSM 15945 = JCM 12539 = NBRC 106106</name>
    <dbReference type="NCBI Taxonomy" id="1423783"/>
    <lineage>
        <taxon>Bacteria</taxon>
        <taxon>Bacillati</taxon>
        <taxon>Bacillota</taxon>
        <taxon>Bacilli</taxon>
        <taxon>Lactobacillales</taxon>
        <taxon>Lactobacillaceae</taxon>
        <taxon>Lacticaseibacillus</taxon>
    </lineage>
</organism>
<dbReference type="Proteomes" id="UP000051922">
    <property type="component" value="Unassembled WGS sequence"/>
</dbReference>
<sequence length="284" mass="30552">MELREFILLTHLATGASPTVAHNVMVAIADGAPAVDQTLVDAAPARSRARLLRWLNEPMHRAQWQALCAHTQYMTIVDSDYPERLRMIEQPPLVLFYAGHPELLHMSSVGIVGARSGGEYSEQALAQLLPALSPNVAIISGLAKGADGIAHRAALTTGLPPVGVIATGIDRFYPAQNRHLQSAVAQHGLLLSEYPPGTSSMPYRFIARNRIIAGLSHVLLVTEARHKSGSLITATMAAENGRTVCVLPNRIDAPLGVGPNELIQQGATLVRQAADISTELRYFD</sequence>
<dbReference type="InterPro" id="IPR057666">
    <property type="entry name" value="DrpA_SLOG"/>
</dbReference>
<dbReference type="STRING" id="1423783.FC50_GL001640"/>
<proteinExistence type="inferred from homology"/>
<feature type="domain" description="Smf/DprA SLOG" evidence="2">
    <location>
        <begin position="73"/>
        <end position="280"/>
    </location>
</feature>
<keyword evidence="4" id="KW-1185">Reference proteome</keyword>
<evidence type="ECO:0000259" key="2">
    <source>
        <dbReference type="Pfam" id="PF02481"/>
    </source>
</evidence>
<accession>A0A0R1U2I5</accession>
<dbReference type="Gene3D" id="3.40.50.450">
    <property type="match status" value="1"/>
</dbReference>
<dbReference type="OrthoDB" id="9785707at2"/>
<dbReference type="AlphaFoldDB" id="A0A0R1U2I5"/>
<dbReference type="PANTHER" id="PTHR43022:SF1">
    <property type="entry name" value="PROTEIN SMF"/>
    <property type="match status" value="1"/>
</dbReference>
<dbReference type="EMBL" id="AZFJ01000052">
    <property type="protein sequence ID" value="KRL85475.1"/>
    <property type="molecule type" value="Genomic_DNA"/>
</dbReference>
<dbReference type="InterPro" id="IPR003488">
    <property type="entry name" value="DprA"/>
</dbReference>
<name>A0A0R1U2I5_9LACO</name>
<comment type="caution">
    <text evidence="3">The sequence shown here is derived from an EMBL/GenBank/DDBJ whole genome shotgun (WGS) entry which is preliminary data.</text>
</comment>
<gene>
    <name evidence="3" type="ORF">FC50_GL001640</name>
</gene>
<comment type="similarity">
    <text evidence="1">Belongs to the DprA/Smf family.</text>
</comment>
<evidence type="ECO:0000313" key="4">
    <source>
        <dbReference type="Proteomes" id="UP000051922"/>
    </source>
</evidence>
<dbReference type="RefSeq" id="WP_056956942.1">
    <property type="nucleotide sequence ID" value="NZ_AZFJ01000052.1"/>
</dbReference>
<evidence type="ECO:0000313" key="3">
    <source>
        <dbReference type="EMBL" id="KRL85475.1"/>
    </source>
</evidence>
<dbReference type="SUPFAM" id="SSF102405">
    <property type="entry name" value="MCP/YpsA-like"/>
    <property type="match status" value="1"/>
</dbReference>
<reference evidence="3 4" key="1">
    <citation type="journal article" date="2015" name="Genome Announc.">
        <title>Expanding the biotechnology potential of lactobacilli through comparative genomics of 213 strains and associated genera.</title>
        <authorList>
            <person name="Sun Z."/>
            <person name="Harris H.M."/>
            <person name="McCann A."/>
            <person name="Guo C."/>
            <person name="Argimon S."/>
            <person name="Zhang W."/>
            <person name="Yang X."/>
            <person name="Jeffery I.B."/>
            <person name="Cooney J.C."/>
            <person name="Kagawa T.F."/>
            <person name="Liu W."/>
            <person name="Song Y."/>
            <person name="Salvetti E."/>
            <person name="Wrobel A."/>
            <person name="Rasinkangas P."/>
            <person name="Parkhill J."/>
            <person name="Rea M.C."/>
            <person name="O'Sullivan O."/>
            <person name="Ritari J."/>
            <person name="Douillard F.P."/>
            <person name="Paul Ross R."/>
            <person name="Yang R."/>
            <person name="Briner A.E."/>
            <person name="Felis G.E."/>
            <person name="de Vos W.M."/>
            <person name="Barrangou R."/>
            <person name="Klaenhammer T.R."/>
            <person name="Caufield P.W."/>
            <person name="Cui Y."/>
            <person name="Zhang H."/>
            <person name="O'Toole P.W."/>
        </authorList>
    </citation>
    <scope>NUCLEOTIDE SEQUENCE [LARGE SCALE GENOMIC DNA]</scope>
    <source>
        <strain evidence="3 4">DSM 15945</strain>
    </source>
</reference>
<protein>
    <submittedName>
        <fullName evidence="3">DNA processing protein</fullName>
    </submittedName>
</protein>